<evidence type="ECO:0000313" key="3">
    <source>
        <dbReference type="EMBL" id="MFD0959121.1"/>
    </source>
</evidence>
<evidence type="ECO:0000256" key="1">
    <source>
        <dbReference type="ARBA" id="ARBA00023002"/>
    </source>
</evidence>
<name>A0ABW3HNT1_9BACL</name>
<protein>
    <submittedName>
        <fullName evidence="3">Acyl-CoA dehydrogenase</fullName>
    </submittedName>
</protein>
<dbReference type="Gene3D" id="1.20.140.10">
    <property type="entry name" value="Butyryl-CoA Dehydrogenase, subunit A, domain 3"/>
    <property type="match status" value="1"/>
</dbReference>
<dbReference type="PANTHER" id="PTHR48083:SF5">
    <property type="entry name" value="NRGC PROTEIN"/>
    <property type="match status" value="1"/>
</dbReference>
<dbReference type="EMBL" id="JBHTJZ010000007">
    <property type="protein sequence ID" value="MFD0959121.1"/>
    <property type="molecule type" value="Genomic_DNA"/>
</dbReference>
<reference evidence="4" key="1">
    <citation type="journal article" date="2019" name="Int. J. Syst. Evol. Microbiol.">
        <title>The Global Catalogue of Microorganisms (GCM) 10K type strain sequencing project: providing services to taxonomists for standard genome sequencing and annotation.</title>
        <authorList>
            <consortium name="The Broad Institute Genomics Platform"/>
            <consortium name="The Broad Institute Genome Sequencing Center for Infectious Disease"/>
            <person name="Wu L."/>
            <person name="Ma J."/>
        </authorList>
    </citation>
    <scope>NUCLEOTIDE SEQUENCE [LARGE SCALE GENOMIC DNA]</scope>
    <source>
        <strain evidence="4">CCUG 59129</strain>
    </source>
</reference>
<dbReference type="InterPro" id="IPR036250">
    <property type="entry name" value="AcylCo_DH-like_C"/>
</dbReference>
<dbReference type="Proteomes" id="UP001596989">
    <property type="component" value="Unassembled WGS sequence"/>
</dbReference>
<dbReference type="InterPro" id="IPR050741">
    <property type="entry name" value="Acyl-CoA_dehydrogenase"/>
</dbReference>
<dbReference type="RefSeq" id="WP_377563048.1">
    <property type="nucleotide sequence ID" value="NZ_JBHTJZ010000007.1"/>
</dbReference>
<dbReference type="SUPFAM" id="SSF56645">
    <property type="entry name" value="Acyl-CoA dehydrogenase NM domain-like"/>
    <property type="match status" value="1"/>
</dbReference>
<dbReference type="PIRSF" id="PIRSF016578">
    <property type="entry name" value="HsaA"/>
    <property type="match status" value="1"/>
</dbReference>
<keyword evidence="4" id="KW-1185">Reference proteome</keyword>
<dbReference type="InterPro" id="IPR037069">
    <property type="entry name" value="AcylCoA_DH/ox_N_sf"/>
</dbReference>
<dbReference type="SUPFAM" id="SSF47203">
    <property type="entry name" value="Acyl-CoA dehydrogenase C-terminal domain-like"/>
    <property type="match status" value="1"/>
</dbReference>
<keyword evidence="1" id="KW-0560">Oxidoreductase</keyword>
<sequence>MVLEQRTIDHIRSLSLHSEHEGKLSSEALQCIMERGWFKVFVPKEFGGAMLSLPEALRLYQYASWVDGSFGWLTTIGAGGGYFAAFMQSETAEQVFASPEAVIAGSGAPTGTAVRTDGGYIVNGKWSFCSGADHATTFTANCIIDHGDNSEPATNPAIRAFAFFPHQVEIDRDWRAFGLKATGSHSIVVRNAFVPEARTFSFLEQLAYHDEALFNYPFLPFAQATFCAVAIGIASHLLDEARSLAERKQETWQASKAGRYEYVMRLIGQAEDRLNSETAAFYDTMERSWSDHVQGQPITDEELAEVGQCCKRTARAALACGEMLIPKMGIAAVMENEPLNQTWRDLQVACQHSVLVSFEEE</sequence>
<evidence type="ECO:0000313" key="4">
    <source>
        <dbReference type="Proteomes" id="UP001596989"/>
    </source>
</evidence>
<dbReference type="Gene3D" id="2.40.110.10">
    <property type="entry name" value="Butyryl-CoA Dehydrogenase, subunit A, domain 2"/>
    <property type="match status" value="1"/>
</dbReference>
<proteinExistence type="predicted"/>
<organism evidence="3 4">
    <name type="scientific">Paenibacillus chungangensis</name>
    <dbReference type="NCBI Taxonomy" id="696535"/>
    <lineage>
        <taxon>Bacteria</taxon>
        <taxon>Bacillati</taxon>
        <taxon>Bacillota</taxon>
        <taxon>Bacilli</taxon>
        <taxon>Bacillales</taxon>
        <taxon>Paenibacillaceae</taxon>
        <taxon>Paenibacillus</taxon>
    </lineage>
</organism>
<comment type="caution">
    <text evidence="3">The sequence shown here is derived from an EMBL/GenBank/DDBJ whole genome shotgun (WGS) entry which is preliminary data.</text>
</comment>
<accession>A0ABW3HNT1</accession>
<gene>
    <name evidence="3" type="ORF">ACFQ2I_06945</name>
</gene>
<dbReference type="InterPro" id="IPR013107">
    <property type="entry name" value="Acyl-CoA_DH_C"/>
</dbReference>
<feature type="domain" description="Acyl-CoA dehydrogenase C-terminal" evidence="2">
    <location>
        <begin position="225"/>
        <end position="355"/>
    </location>
</feature>
<dbReference type="Pfam" id="PF08028">
    <property type="entry name" value="Acyl-CoA_dh_2"/>
    <property type="match status" value="1"/>
</dbReference>
<dbReference type="Gene3D" id="1.10.540.10">
    <property type="entry name" value="Acyl-CoA dehydrogenase/oxidase, N-terminal domain"/>
    <property type="match status" value="1"/>
</dbReference>
<dbReference type="InterPro" id="IPR009100">
    <property type="entry name" value="AcylCoA_DH/oxidase_NM_dom_sf"/>
</dbReference>
<dbReference type="PANTHER" id="PTHR48083">
    <property type="entry name" value="MEDIUM-CHAIN SPECIFIC ACYL-COA DEHYDROGENASE, MITOCHONDRIAL-RELATED"/>
    <property type="match status" value="1"/>
</dbReference>
<evidence type="ECO:0000259" key="2">
    <source>
        <dbReference type="Pfam" id="PF08028"/>
    </source>
</evidence>
<dbReference type="InterPro" id="IPR046373">
    <property type="entry name" value="Acyl-CoA_Oxase/DH_mid-dom_sf"/>
</dbReference>